<evidence type="ECO:0000313" key="2">
    <source>
        <dbReference type="EMBL" id="RYR73815.1"/>
    </source>
</evidence>
<accession>A0A445EEX8</accession>
<dbReference type="EMBL" id="SDMP01000002">
    <property type="protein sequence ID" value="RYR73815.1"/>
    <property type="molecule type" value="Genomic_DNA"/>
</dbReference>
<feature type="region of interest" description="Disordered" evidence="1">
    <location>
        <begin position="60"/>
        <end position="84"/>
    </location>
</feature>
<name>A0A445EEX8_ARAHY</name>
<gene>
    <name evidence="2" type="ORF">Ahy_A02g008323</name>
</gene>
<dbReference type="Proteomes" id="UP000289738">
    <property type="component" value="Chromosome A02"/>
</dbReference>
<proteinExistence type="predicted"/>
<organism evidence="2 3">
    <name type="scientific">Arachis hypogaea</name>
    <name type="common">Peanut</name>
    <dbReference type="NCBI Taxonomy" id="3818"/>
    <lineage>
        <taxon>Eukaryota</taxon>
        <taxon>Viridiplantae</taxon>
        <taxon>Streptophyta</taxon>
        <taxon>Embryophyta</taxon>
        <taxon>Tracheophyta</taxon>
        <taxon>Spermatophyta</taxon>
        <taxon>Magnoliopsida</taxon>
        <taxon>eudicotyledons</taxon>
        <taxon>Gunneridae</taxon>
        <taxon>Pentapetalae</taxon>
        <taxon>rosids</taxon>
        <taxon>fabids</taxon>
        <taxon>Fabales</taxon>
        <taxon>Fabaceae</taxon>
        <taxon>Papilionoideae</taxon>
        <taxon>50 kb inversion clade</taxon>
        <taxon>dalbergioids sensu lato</taxon>
        <taxon>Dalbergieae</taxon>
        <taxon>Pterocarpus clade</taxon>
        <taxon>Arachis</taxon>
    </lineage>
</organism>
<evidence type="ECO:0000256" key="1">
    <source>
        <dbReference type="SAM" id="MobiDB-lite"/>
    </source>
</evidence>
<feature type="compositionally biased region" description="Low complexity" evidence="1">
    <location>
        <begin position="60"/>
        <end position="70"/>
    </location>
</feature>
<dbReference type="AlphaFoldDB" id="A0A445EEX8"/>
<protein>
    <submittedName>
        <fullName evidence="2">Uncharacterized protein</fullName>
    </submittedName>
</protein>
<reference evidence="2 3" key="1">
    <citation type="submission" date="2019-01" db="EMBL/GenBank/DDBJ databases">
        <title>Sequencing of cultivated peanut Arachis hypogaea provides insights into genome evolution and oil improvement.</title>
        <authorList>
            <person name="Chen X."/>
        </authorList>
    </citation>
    <scope>NUCLEOTIDE SEQUENCE [LARGE SCALE GENOMIC DNA]</scope>
    <source>
        <strain evidence="3">cv. Fuhuasheng</strain>
        <tissue evidence="2">Leaves</tissue>
    </source>
</reference>
<comment type="caution">
    <text evidence="2">The sequence shown here is derived from an EMBL/GenBank/DDBJ whole genome shotgun (WGS) entry which is preliminary data.</text>
</comment>
<sequence>MLLLILTRFSPVYKIVILTITISPLLRSPFTTVAPRSSSSTTVAFHTLLPPLLSLCLSSASASPFTPSSSKCGPLLTEVSSNPN</sequence>
<keyword evidence="3" id="KW-1185">Reference proteome</keyword>
<evidence type="ECO:0000313" key="3">
    <source>
        <dbReference type="Proteomes" id="UP000289738"/>
    </source>
</evidence>